<feature type="transmembrane region" description="Helical" evidence="10">
    <location>
        <begin position="89"/>
        <end position="109"/>
    </location>
</feature>
<keyword evidence="4 10" id="KW-0288">FMN</keyword>
<dbReference type="GO" id="GO:0005886">
    <property type="term" value="C:plasma membrane"/>
    <property type="evidence" value="ECO:0007669"/>
    <property type="project" value="UniProtKB-SubCell"/>
</dbReference>
<feature type="transmembrane region" description="Helical" evidence="10">
    <location>
        <begin position="224"/>
        <end position="242"/>
    </location>
</feature>
<feature type="transmembrane region" description="Helical" evidence="10">
    <location>
        <begin position="12"/>
        <end position="33"/>
    </location>
</feature>
<evidence type="ECO:0000256" key="4">
    <source>
        <dbReference type="ARBA" id="ARBA00022643"/>
    </source>
</evidence>
<comment type="subcellular location">
    <subcellularLocation>
        <location evidence="10">Cell inner membrane</location>
        <topology evidence="10">Multi-pass membrane protein</topology>
    </subcellularLocation>
</comment>
<dbReference type="GO" id="GO:0055085">
    <property type="term" value="P:transmembrane transport"/>
    <property type="evidence" value="ECO:0007669"/>
    <property type="project" value="InterPro"/>
</dbReference>
<keyword evidence="10" id="KW-0997">Cell inner membrane</keyword>
<evidence type="ECO:0000256" key="6">
    <source>
        <dbReference type="ARBA" id="ARBA00022967"/>
    </source>
</evidence>
<dbReference type="InterPro" id="IPR004338">
    <property type="entry name" value="NqrB/RnfD"/>
</dbReference>
<keyword evidence="3 10" id="KW-0285">Flavoprotein</keyword>
<evidence type="ECO:0000313" key="11">
    <source>
        <dbReference type="EMBL" id="AMO36851.1"/>
    </source>
</evidence>
<keyword evidence="10" id="KW-1003">Cell membrane</keyword>
<comment type="cofactor">
    <cofactor evidence="10">
        <name>FMN</name>
        <dbReference type="ChEBI" id="CHEBI:58210"/>
    </cofactor>
</comment>
<keyword evidence="7 10" id="KW-0249">Electron transport</keyword>
<dbReference type="EC" id="7.-.-.-" evidence="10"/>
<feature type="transmembrane region" description="Helical" evidence="10">
    <location>
        <begin position="65"/>
        <end position="83"/>
    </location>
</feature>
<feature type="transmembrane region" description="Helical" evidence="10">
    <location>
        <begin position="248"/>
        <end position="267"/>
    </location>
</feature>
<evidence type="ECO:0000256" key="3">
    <source>
        <dbReference type="ARBA" id="ARBA00022630"/>
    </source>
</evidence>
<keyword evidence="2 10" id="KW-0597">Phosphoprotein</keyword>
<dbReference type="GO" id="GO:0022900">
    <property type="term" value="P:electron transport chain"/>
    <property type="evidence" value="ECO:0007669"/>
    <property type="project" value="UniProtKB-UniRule"/>
</dbReference>
<dbReference type="STRING" id="1134435.AC731_007775"/>
<dbReference type="Pfam" id="PF03116">
    <property type="entry name" value="NQR2_RnfD_RnfE"/>
    <property type="match status" value="1"/>
</dbReference>
<dbReference type="InterPro" id="IPR011303">
    <property type="entry name" value="RnfD_bac"/>
</dbReference>
<evidence type="ECO:0000256" key="9">
    <source>
        <dbReference type="ARBA" id="ARBA00023136"/>
    </source>
</evidence>
<proteinExistence type="inferred from homology"/>
<evidence type="ECO:0000256" key="5">
    <source>
        <dbReference type="ARBA" id="ARBA00022692"/>
    </source>
</evidence>
<gene>
    <name evidence="10" type="primary">rnfD</name>
    <name evidence="11" type="ORF">AC731_007775</name>
</gene>
<comment type="function">
    <text evidence="10">Part of a membrane-bound complex that couples electron transfer with translocation of ions across the membrane.</text>
</comment>
<keyword evidence="1 10" id="KW-0813">Transport</keyword>
<feature type="transmembrane region" description="Helical" evidence="10">
    <location>
        <begin position="39"/>
        <end position="58"/>
    </location>
</feature>
<evidence type="ECO:0000256" key="2">
    <source>
        <dbReference type="ARBA" id="ARBA00022553"/>
    </source>
</evidence>
<dbReference type="EMBL" id="CP014646">
    <property type="protein sequence ID" value="AMO36851.1"/>
    <property type="molecule type" value="Genomic_DNA"/>
</dbReference>
<feature type="transmembrane region" description="Helical" evidence="10">
    <location>
        <begin position="121"/>
        <end position="138"/>
    </location>
</feature>
<evidence type="ECO:0000256" key="1">
    <source>
        <dbReference type="ARBA" id="ARBA00022448"/>
    </source>
</evidence>
<dbReference type="KEGG" id="thu:AC731_007775"/>
<evidence type="ECO:0000313" key="12">
    <source>
        <dbReference type="Proteomes" id="UP000036902"/>
    </source>
</evidence>
<sequence length="336" mass="35306">MIHSPYIRKPASVQRVMGMVLLALVPGIVAYASKVGAGILVNLAIATFTAIAAEALILSLRKRPVGVAVTDLSAVVTAWLVALCFPPIVPWWLTMIAVLIAIVVAKHLFGGLGQNPFNPAMVAYCSMIVAYPALMSQWPPAGGLSFETQLGLILGGARDIDGMTGATALDALRTGLRSATASVDAVMEGSAFGFLGGRGWEWISLGYVAGGALLLITRTITWHMPAAFIGTLALVSGVFWLFDPVRFASPLFHLASGGAMLAAFFIVTDPVSGATTPRGKLIFAGGIALIAWLIRAFGAYPEGIAFGVLLMNICVPLIDMKTQPRVFGHRGQGDSR</sequence>
<evidence type="ECO:0000256" key="8">
    <source>
        <dbReference type="ARBA" id="ARBA00022989"/>
    </source>
</evidence>
<dbReference type="PANTHER" id="PTHR30578">
    <property type="entry name" value="ELECTRON TRANSPORT COMPLEX PROTEIN RNFD"/>
    <property type="match status" value="1"/>
</dbReference>
<dbReference type="NCBIfam" id="TIGR01946">
    <property type="entry name" value="rnfD"/>
    <property type="match status" value="1"/>
</dbReference>
<dbReference type="HAMAP" id="MF_00462">
    <property type="entry name" value="RsxD_RnfD"/>
    <property type="match status" value="1"/>
</dbReference>
<evidence type="ECO:0000256" key="7">
    <source>
        <dbReference type="ARBA" id="ARBA00022982"/>
    </source>
</evidence>
<name>A0A127K4F8_9RHOO</name>
<dbReference type="RefSeq" id="WP_048704899.1">
    <property type="nucleotide sequence ID" value="NZ_CP014646.1"/>
</dbReference>
<accession>A0A127K4F8</accession>
<dbReference type="AlphaFoldDB" id="A0A127K4F8"/>
<dbReference type="Proteomes" id="UP000036902">
    <property type="component" value="Chromosome"/>
</dbReference>
<organism evidence="11 12">
    <name type="scientific">Thauera humireducens</name>
    <dbReference type="NCBI Taxonomy" id="1134435"/>
    <lineage>
        <taxon>Bacteria</taxon>
        <taxon>Pseudomonadati</taxon>
        <taxon>Pseudomonadota</taxon>
        <taxon>Betaproteobacteria</taxon>
        <taxon>Rhodocyclales</taxon>
        <taxon>Zoogloeaceae</taxon>
        <taxon>Thauera</taxon>
    </lineage>
</organism>
<comment type="similarity">
    <text evidence="10">Belongs to the NqrB/RnfD family.</text>
</comment>
<keyword evidence="6 10" id="KW-1278">Translocase</keyword>
<protein>
    <recommendedName>
        <fullName evidence="10">Ion-translocating oxidoreductase complex subunit D</fullName>
        <ecNumber evidence="10">7.-.-.-</ecNumber>
    </recommendedName>
    <alternativeName>
        <fullName evidence="10">Rnf electron transport complex subunit D</fullName>
    </alternativeName>
</protein>
<comment type="subunit">
    <text evidence="10">The complex is composed of six subunits: RnfA, RnfB, RnfC, RnfD, RnfE and RnfG.</text>
</comment>
<keyword evidence="9 10" id="KW-0472">Membrane</keyword>
<keyword evidence="12" id="KW-1185">Reference proteome</keyword>
<keyword evidence="8 10" id="KW-1133">Transmembrane helix</keyword>
<dbReference type="PANTHER" id="PTHR30578:SF0">
    <property type="entry name" value="ION-TRANSLOCATING OXIDOREDUCTASE COMPLEX SUBUNIT D"/>
    <property type="match status" value="1"/>
</dbReference>
<feature type="modified residue" description="FMN phosphoryl threonine" evidence="10">
    <location>
        <position position="167"/>
    </location>
</feature>
<keyword evidence="5 10" id="KW-0812">Transmembrane</keyword>
<reference evidence="12" key="1">
    <citation type="submission" date="2016-03" db="EMBL/GenBank/DDBJ databases">
        <authorList>
            <person name="Ma C."/>
            <person name="Zhou S."/>
            <person name="Yang G."/>
        </authorList>
    </citation>
    <scope>NUCLEOTIDE SEQUENCE [LARGE SCALE GENOMIC DNA]</scope>
    <source>
        <strain evidence="12">SgZ-1</strain>
    </source>
</reference>
<evidence type="ECO:0000256" key="10">
    <source>
        <dbReference type="HAMAP-Rule" id="MF_00462"/>
    </source>
</evidence>